<accession>A0A9W5PXI2</accession>
<sequence>KILKPLILLVIFYFCMFVPSHSIYKGLKVPQGTGRIFFRFATENLHPFRVATSLPNFFRLEFGYHQADTSKSNYLGSSAWIAIIRAEPLVLSLNNFTYHIVRYVICGGSSPHDEPASTPKAKEHLFKPTYLPV</sequence>
<name>A0A9W5PXI2_BACCE</name>
<reference evidence="1 2" key="1">
    <citation type="submission" date="2012-12" db="EMBL/GenBank/DDBJ databases">
        <title>The Genome Sequence of Bacillus cereus VD196.</title>
        <authorList>
            <consortium name="The Broad Institute Genome Sequencing Platform"/>
            <consortium name="The Broad Institute Genome Sequencing Center for Infectious Disease"/>
            <person name="Feldgarden M."/>
            <person name="Van der Auwera G.A."/>
            <person name="Mahillon J."/>
            <person name="Duprez V."/>
            <person name="Timmery S."/>
            <person name="Mattelet C."/>
            <person name="Dierick K."/>
            <person name="Sun M."/>
            <person name="Yu Z."/>
            <person name="Zhu L."/>
            <person name="Hu X."/>
            <person name="Shank E.B."/>
            <person name="Swiecicka I."/>
            <person name="Hansen B.M."/>
            <person name="Andrup L."/>
            <person name="Walker B."/>
            <person name="Young S.K."/>
            <person name="Zeng Q."/>
            <person name="Gargeya S."/>
            <person name="Fitzgerald M."/>
            <person name="Haas B."/>
            <person name="Abouelleil A."/>
            <person name="Alvarado L."/>
            <person name="Arachchi H.M."/>
            <person name="Berlin A.M."/>
            <person name="Chapman S.B."/>
            <person name="Dewar J."/>
            <person name="Goldberg J."/>
            <person name="Griggs A."/>
            <person name="Gujja S."/>
            <person name="Hansen M."/>
            <person name="Howarth C."/>
            <person name="Imamovic A."/>
            <person name="Larimer J."/>
            <person name="McCowan C."/>
            <person name="Murphy C."/>
            <person name="Neiman D."/>
            <person name="Pearson M."/>
            <person name="Priest M."/>
            <person name="Roberts A."/>
            <person name="Saif S."/>
            <person name="Shea T."/>
            <person name="Sisk P."/>
            <person name="Sykes S."/>
            <person name="Wortman J."/>
            <person name="Nusbaum C."/>
            <person name="Birren B."/>
        </authorList>
    </citation>
    <scope>NUCLEOTIDE SEQUENCE [LARGE SCALE GENOMIC DNA]</scope>
    <source>
        <strain evidence="1 2">VD196</strain>
    </source>
</reference>
<protein>
    <submittedName>
        <fullName evidence="1">Uncharacterized protein</fullName>
    </submittedName>
</protein>
<evidence type="ECO:0000313" key="1">
    <source>
        <dbReference type="EMBL" id="EOO56617.1"/>
    </source>
</evidence>
<proteinExistence type="predicted"/>
<organism evidence="1 2">
    <name type="scientific">Bacillus cereus VD196</name>
    <dbReference type="NCBI Taxonomy" id="1053243"/>
    <lineage>
        <taxon>Bacteria</taxon>
        <taxon>Bacillati</taxon>
        <taxon>Bacillota</taxon>
        <taxon>Bacilli</taxon>
        <taxon>Bacillales</taxon>
        <taxon>Bacillaceae</taxon>
        <taxon>Bacillus</taxon>
        <taxon>Bacillus cereus group</taxon>
    </lineage>
</organism>
<gene>
    <name evidence="1" type="ORF">IKE_06456</name>
</gene>
<comment type="caution">
    <text evidence="1">The sequence shown here is derived from an EMBL/GenBank/DDBJ whole genome shotgun (WGS) entry which is preliminary data.</text>
</comment>
<dbReference type="AlphaFoldDB" id="A0A9W5PXI2"/>
<dbReference type="EMBL" id="AHFL01000102">
    <property type="protein sequence ID" value="EOO56617.1"/>
    <property type="molecule type" value="Genomic_DNA"/>
</dbReference>
<dbReference type="Proteomes" id="UP000014023">
    <property type="component" value="Unassembled WGS sequence"/>
</dbReference>
<feature type="non-terminal residue" evidence="1">
    <location>
        <position position="1"/>
    </location>
</feature>
<evidence type="ECO:0000313" key="2">
    <source>
        <dbReference type="Proteomes" id="UP000014023"/>
    </source>
</evidence>